<dbReference type="KEGG" id="tcd:AAIA72_03500"/>
<dbReference type="CDD" id="cd16329">
    <property type="entry name" value="LolA_like"/>
    <property type="match status" value="1"/>
</dbReference>
<reference evidence="3" key="1">
    <citation type="submission" date="2024-05" db="EMBL/GenBank/DDBJ databases">
        <title>Genome sequencing of novel strain.</title>
        <authorList>
            <person name="Ganbat D."/>
            <person name="Ganbat S."/>
            <person name="Lee S.-J."/>
        </authorList>
    </citation>
    <scope>NUCLEOTIDE SEQUENCE</scope>
    <source>
        <strain evidence="3">SMD15-11</strain>
    </source>
</reference>
<dbReference type="InterPro" id="IPR010752">
    <property type="entry name" value="DUF1329"/>
</dbReference>
<dbReference type="RefSeq" id="WP_369602063.1">
    <property type="nucleotide sequence ID" value="NZ_CP154858.1"/>
</dbReference>
<feature type="compositionally biased region" description="Basic and acidic residues" evidence="1">
    <location>
        <begin position="68"/>
        <end position="81"/>
    </location>
</feature>
<sequence>MKKKNSLLSALLASIVGLSVLPAPSVQAAVSKAEADRLKSDLMPFGGIRKGNGKDIPDWTGGITEPPKSYKREGQHHPDPFPDDKPLFIITAQNLDQYRDYLTPGEIKMFETYPTTFRIPVYPTRRTTSAPEWVYKNTYNNAMTARLAKGGNGIQKAYGGIPFPILHGTDEEKGLQAIWNHITRWRGVFIKRRTVEATVQRNGEYTLVKSQQEVFFNYYNPKGNAKKLKNILFYYLSFTISPPRLAGGAILAHETLDQVKEPRKAWGYNAGQRRVRRAPNLAYDSPIAAADNLRTADDTDMYNGAPDRYNWSYKGIKEIYIPYNNYRIAEAGVKYKDILGVSHINPDLTRFEKHRVHVVEANLKPGKRHIYKKRVFYIDEDSWQIALVDQYDNRDQLWRVSMALIKNYYEVPVQWTAMEVFYDLQARRYHVQGMDSEERNTRIFSEKIPSRRYFSPQSLRRRGVR</sequence>
<accession>A0AB39UYG1</accession>
<dbReference type="Gene3D" id="2.50.20.10">
    <property type="entry name" value="Lipoprotein localisation LolA/LolB/LppX"/>
    <property type="match status" value="1"/>
</dbReference>
<keyword evidence="2" id="KW-0732">Signal</keyword>
<feature type="region of interest" description="Disordered" evidence="1">
    <location>
        <begin position="56"/>
        <end position="81"/>
    </location>
</feature>
<dbReference type="EMBL" id="CP154858">
    <property type="protein sequence ID" value="XDT73062.1"/>
    <property type="molecule type" value="Genomic_DNA"/>
</dbReference>
<dbReference type="Pfam" id="PF07044">
    <property type="entry name" value="DUF1329"/>
    <property type="match status" value="1"/>
</dbReference>
<feature type="chain" id="PRO_5044262167" evidence="2">
    <location>
        <begin position="29"/>
        <end position="465"/>
    </location>
</feature>
<evidence type="ECO:0000256" key="2">
    <source>
        <dbReference type="SAM" id="SignalP"/>
    </source>
</evidence>
<proteinExistence type="predicted"/>
<feature type="signal peptide" evidence="2">
    <location>
        <begin position="1"/>
        <end position="28"/>
    </location>
</feature>
<dbReference type="AlphaFoldDB" id="A0AB39UYG1"/>
<gene>
    <name evidence="3" type="ORF">AAIA72_03500</name>
</gene>
<evidence type="ECO:0000256" key="1">
    <source>
        <dbReference type="SAM" id="MobiDB-lite"/>
    </source>
</evidence>
<name>A0AB39UYG1_9GAMM</name>
<organism evidence="3">
    <name type="scientific">Thermohahella caldifontis</name>
    <dbReference type="NCBI Taxonomy" id="3142973"/>
    <lineage>
        <taxon>Bacteria</taxon>
        <taxon>Pseudomonadati</taxon>
        <taxon>Pseudomonadota</taxon>
        <taxon>Gammaproteobacteria</taxon>
        <taxon>Oceanospirillales</taxon>
        <taxon>Hahellaceae</taxon>
        <taxon>Thermohahella</taxon>
    </lineage>
</organism>
<evidence type="ECO:0000313" key="3">
    <source>
        <dbReference type="EMBL" id="XDT73062.1"/>
    </source>
</evidence>
<protein>
    <submittedName>
        <fullName evidence="3">DUF1329 domain-containing protein</fullName>
    </submittedName>
</protein>